<evidence type="ECO:0000256" key="1">
    <source>
        <dbReference type="SAM" id="MobiDB-lite"/>
    </source>
</evidence>
<dbReference type="EMBL" id="GBRH01168984">
    <property type="protein sequence ID" value="JAE28912.1"/>
    <property type="molecule type" value="Transcribed_RNA"/>
</dbReference>
<accession>A0A0A9GWK5</accession>
<dbReference type="GO" id="GO:0006334">
    <property type="term" value="P:nucleosome assembly"/>
    <property type="evidence" value="ECO:0007669"/>
    <property type="project" value="TreeGrafter"/>
</dbReference>
<sequence>MILGVARPEEDPGRLGAEPRGDLGQSQMQVDGPVVLNQSVELESSDSMAIDGAPAQQPSSQPVAPAQQSPATLTDTVVEVQKQLKRKRASNGPAIATADKDALIAGCRQELEGLFQYYKEVSGRKMQFESGNLSGNAMVGFLLEESSLGLTNLVDEIHEKLKGAEGVSVASVRSSVLLIGQRMMYGKSSPDAEVLEDESESALWCWEIRDMKLMPVKIRAILSTRRSVRKKIHERIIAINSTLSVLENPGVEAQVNDLRKASLKLNKSMNLEGIRSMVEKVTQKSNIERGVKDLRSTAKELMQETEKKRPKC</sequence>
<proteinExistence type="predicted"/>
<feature type="compositionally biased region" description="Polar residues" evidence="1">
    <location>
        <begin position="36"/>
        <end position="47"/>
    </location>
</feature>
<protein>
    <submittedName>
        <fullName evidence="2">Uncharacterized protein</fullName>
    </submittedName>
</protein>
<feature type="compositionally biased region" description="Basic and acidic residues" evidence="1">
    <location>
        <begin position="7"/>
        <end position="21"/>
    </location>
</feature>
<name>A0A0A9GWK5_ARUDO</name>
<dbReference type="PANTHER" id="PTHR15272:SF0">
    <property type="entry name" value="CHROMATIN ASSEMBLY FACTOR 1 SUBUNIT A"/>
    <property type="match status" value="1"/>
</dbReference>
<dbReference type="AlphaFoldDB" id="A0A0A9GWK5"/>
<feature type="region of interest" description="Disordered" evidence="1">
    <location>
        <begin position="1"/>
        <end position="72"/>
    </location>
</feature>
<reference evidence="2" key="1">
    <citation type="submission" date="2014-09" db="EMBL/GenBank/DDBJ databases">
        <authorList>
            <person name="Magalhaes I.L.F."/>
            <person name="Oliveira U."/>
            <person name="Santos F.R."/>
            <person name="Vidigal T.H.D.A."/>
            <person name="Brescovit A.D."/>
            <person name="Santos A.J."/>
        </authorList>
    </citation>
    <scope>NUCLEOTIDE SEQUENCE</scope>
    <source>
        <tissue evidence="2">Shoot tissue taken approximately 20 cm above the soil surface</tissue>
    </source>
</reference>
<dbReference type="PANTHER" id="PTHR15272">
    <property type="entry name" value="CHROMATIN ASSEMBLY FACTOR 1 SUBUNIT A CAF-1 SUBUNIT A"/>
    <property type="match status" value="1"/>
</dbReference>
<dbReference type="GO" id="GO:0005634">
    <property type="term" value="C:nucleus"/>
    <property type="evidence" value="ECO:0007669"/>
    <property type="project" value="TreeGrafter"/>
</dbReference>
<organism evidence="2">
    <name type="scientific">Arundo donax</name>
    <name type="common">Giant reed</name>
    <name type="synonym">Donax arundinaceus</name>
    <dbReference type="NCBI Taxonomy" id="35708"/>
    <lineage>
        <taxon>Eukaryota</taxon>
        <taxon>Viridiplantae</taxon>
        <taxon>Streptophyta</taxon>
        <taxon>Embryophyta</taxon>
        <taxon>Tracheophyta</taxon>
        <taxon>Spermatophyta</taxon>
        <taxon>Magnoliopsida</taxon>
        <taxon>Liliopsida</taxon>
        <taxon>Poales</taxon>
        <taxon>Poaceae</taxon>
        <taxon>PACMAD clade</taxon>
        <taxon>Arundinoideae</taxon>
        <taxon>Arundineae</taxon>
        <taxon>Arundo</taxon>
    </lineage>
</organism>
<feature type="compositionally biased region" description="Low complexity" evidence="1">
    <location>
        <begin position="53"/>
        <end position="71"/>
    </location>
</feature>
<evidence type="ECO:0000313" key="2">
    <source>
        <dbReference type="EMBL" id="JAE28912.1"/>
    </source>
</evidence>
<dbReference type="GO" id="GO:0033186">
    <property type="term" value="C:CAF-1 complex"/>
    <property type="evidence" value="ECO:0007669"/>
    <property type="project" value="TreeGrafter"/>
</dbReference>
<reference evidence="2" key="2">
    <citation type="journal article" date="2015" name="Data Brief">
        <title>Shoot transcriptome of the giant reed, Arundo donax.</title>
        <authorList>
            <person name="Barrero R.A."/>
            <person name="Guerrero F.D."/>
            <person name="Moolhuijzen P."/>
            <person name="Goolsby J.A."/>
            <person name="Tidwell J."/>
            <person name="Bellgard S.E."/>
            <person name="Bellgard M.I."/>
        </authorList>
    </citation>
    <scope>NUCLEOTIDE SEQUENCE</scope>
    <source>
        <tissue evidence="2">Shoot tissue taken approximately 20 cm above the soil surface</tissue>
    </source>
</reference>